<evidence type="ECO:0000313" key="1">
    <source>
        <dbReference type="EMBL" id="KAJ9096156.1"/>
    </source>
</evidence>
<proteinExistence type="predicted"/>
<name>A0ACC2VAQ4_9TREE</name>
<evidence type="ECO:0000313" key="2">
    <source>
        <dbReference type="Proteomes" id="UP001230649"/>
    </source>
</evidence>
<dbReference type="Proteomes" id="UP001230649">
    <property type="component" value="Unassembled WGS sequence"/>
</dbReference>
<comment type="caution">
    <text evidence="1">The sequence shown here is derived from an EMBL/GenBank/DDBJ whole genome shotgun (WGS) entry which is preliminary data.</text>
</comment>
<reference evidence="1" key="1">
    <citation type="submission" date="2023-04" db="EMBL/GenBank/DDBJ databases">
        <title>Draft Genome sequencing of Naganishia species isolated from polar environments using Oxford Nanopore Technology.</title>
        <authorList>
            <person name="Leo P."/>
            <person name="Venkateswaran K."/>
        </authorList>
    </citation>
    <scope>NUCLEOTIDE SEQUENCE</scope>
    <source>
        <strain evidence="1">MNA-CCFEE 5262</strain>
    </source>
</reference>
<protein>
    <submittedName>
        <fullName evidence="1">Uncharacterized protein</fullName>
    </submittedName>
</protein>
<organism evidence="1 2">
    <name type="scientific">Naganishia adeliensis</name>
    <dbReference type="NCBI Taxonomy" id="92952"/>
    <lineage>
        <taxon>Eukaryota</taxon>
        <taxon>Fungi</taxon>
        <taxon>Dikarya</taxon>
        <taxon>Basidiomycota</taxon>
        <taxon>Agaricomycotina</taxon>
        <taxon>Tremellomycetes</taxon>
        <taxon>Filobasidiales</taxon>
        <taxon>Filobasidiaceae</taxon>
        <taxon>Naganishia</taxon>
    </lineage>
</organism>
<gene>
    <name evidence="1" type="ORF">QFC20_006489</name>
</gene>
<accession>A0ACC2VAQ4</accession>
<dbReference type="EMBL" id="JASBWS010000116">
    <property type="protein sequence ID" value="KAJ9096156.1"/>
    <property type="molecule type" value="Genomic_DNA"/>
</dbReference>
<keyword evidence="2" id="KW-1185">Reference proteome</keyword>
<sequence>MHPRKSMANSAPTFVGGQQIGAAPTNAPPGTSQFGKSAGGDHGPANDDDAANQSFFDKERDRLIEDIAGGFEELLSSANVLNRKLEEVYGVGKEFQTVANLWGQFNTLIREQKDDTAAESAIPQTSVGRTASQSGNLRASQGVPGTGGATFGQPAAQ</sequence>